<evidence type="ECO:0000313" key="4">
    <source>
        <dbReference type="Proteomes" id="UP000292702"/>
    </source>
</evidence>
<feature type="transmembrane region" description="Helical" evidence="1">
    <location>
        <begin position="12"/>
        <end position="31"/>
    </location>
</feature>
<keyword evidence="1" id="KW-1133">Transmembrane helix</keyword>
<dbReference type="GO" id="GO:0016020">
    <property type="term" value="C:membrane"/>
    <property type="evidence" value="ECO:0007669"/>
    <property type="project" value="TreeGrafter"/>
</dbReference>
<name>A0A4R0RP41_9APHY</name>
<feature type="non-terminal residue" evidence="3">
    <location>
        <position position="186"/>
    </location>
</feature>
<dbReference type="InterPro" id="IPR050344">
    <property type="entry name" value="Peptidase_M1_aminopeptidases"/>
</dbReference>
<keyword evidence="3" id="KW-0031">Aminopeptidase</keyword>
<dbReference type="AlphaFoldDB" id="A0A4R0RP41"/>
<accession>A0A4R0RP41</accession>
<proteinExistence type="predicted"/>
<dbReference type="OrthoDB" id="10031169at2759"/>
<evidence type="ECO:0000313" key="3">
    <source>
        <dbReference type="EMBL" id="TCD68932.1"/>
    </source>
</evidence>
<dbReference type="GO" id="GO:0005615">
    <property type="term" value="C:extracellular space"/>
    <property type="evidence" value="ECO:0007669"/>
    <property type="project" value="TreeGrafter"/>
</dbReference>
<dbReference type="GO" id="GO:0042277">
    <property type="term" value="F:peptide binding"/>
    <property type="evidence" value="ECO:0007669"/>
    <property type="project" value="TreeGrafter"/>
</dbReference>
<protein>
    <submittedName>
        <fullName evidence="3">Aminopeptidase 2 mitochondrial</fullName>
    </submittedName>
</protein>
<dbReference type="PANTHER" id="PTHR11533:SF174">
    <property type="entry name" value="PUROMYCIN-SENSITIVE AMINOPEPTIDASE-RELATED"/>
    <property type="match status" value="1"/>
</dbReference>
<dbReference type="GO" id="GO:0008270">
    <property type="term" value="F:zinc ion binding"/>
    <property type="evidence" value="ECO:0007669"/>
    <property type="project" value="InterPro"/>
</dbReference>
<dbReference type="GO" id="GO:0043171">
    <property type="term" value="P:peptide catabolic process"/>
    <property type="evidence" value="ECO:0007669"/>
    <property type="project" value="TreeGrafter"/>
</dbReference>
<sequence length="186" mass="20979">MKWWDNLYLNEGFASLVSTFTIIVLTASDLIPVRLLDKAFPEWKVHSNFVSTHLSRALKDDANTSSHPIEVPCPNSDMVNQIFDGLSYSKAASILRMLYSYVGSEKFLHGVSIYLKEHLFANSVTEDLWQGIQTATGIDITRVMDNWVKKVGFPVITVTEVADGIHLRQDRFLDSGRASLEQNETI</sequence>
<evidence type="ECO:0000256" key="1">
    <source>
        <dbReference type="SAM" id="Phobius"/>
    </source>
</evidence>
<dbReference type="InterPro" id="IPR027268">
    <property type="entry name" value="Peptidase_M4/M1_CTD_sf"/>
</dbReference>
<organism evidence="3 4">
    <name type="scientific">Steccherinum ochraceum</name>
    <dbReference type="NCBI Taxonomy" id="92696"/>
    <lineage>
        <taxon>Eukaryota</taxon>
        <taxon>Fungi</taxon>
        <taxon>Dikarya</taxon>
        <taxon>Basidiomycota</taxon>
        <taxon>Agaricomycotina</taxon>
        <taxon>Agaricomycetes</taxon>
        <taxon>Polyporales</taxon>
        <taxon>Steccherinaceae</taxon>
        <taxon>Steccherinum</taxon>
    </lineage>
</organism>
<evidence type="ECO:0000259" key="2">
    <source>
        <dbReference type="Pfam" id="PF01433"/>
    </source>
</evidence>
<dbReference type="Gene3D" id="1.10.390.10">
    <property type="entry name" value="Neutral Protease Domain 2"/>
    <property type="match status" value="1"/>
</dbReference>
<dbReference type="EMBL" id="RWJN01000054">
    <property type="protein sequence ID" value="TCD68932.1"/>
    <property type="molecule type" value="Genomic_DNA"/>
</dbReference>
<gene>
    <name evidence="3" type="primary">APE2_5</name>
    <name evidence="3" type="ORF">EIP91_009483</name>
</gene>
<feature type="domain" description="Peptidase M1 membrane alanine aminopeptidase" evidence="2">
    <location>
        <begin position="1"/>
        <end position="147"/>
    </location>
</feature>
<dbReference type="STRING" id="92696.A0A4R0RP41"/>
<dbReference type="SUPFAM" id="SSF55486">
    <property type="entry name" value="Metalloproteases ('zincins'), catalytic domain"/>
    <property type="match status" value="1"/>
</dbReference>
<keyword evidence="3" id="KW-0645">Protease</keyword>
<keyword evidence="1" id="KW-0472">Membrane</keyword>
<dbReference type="PANTHER" id="PTHR11533">
    <property type="entry name" value="PROTEASE M1 ZINC METALLOPROTEASE"/>
    <property type="match status" value="1"/>
</dbReference>
<keyword evidence="1" id="KW-0812">Transmembrane</keyword>
<comment type="caution">
    <text evidence="3">The sequence shown here is derived from an EMBL/GenBank/DDBJ whole genome shotgun (WGS) entry which is preliminary data.</text>
</comment>
<reference evidence="3 4" key="1">
    <citation type="submission" date="2018-11" db="EMBL/GenBank/DDBJ databases">
        <title>Genome assembly of Steccherinum ochraceum LE-BIN_3174, the white-rot fungus of the Steccherinaceae family (The Residual Polyporoid clade, Polyporales, Basidiomycota).</title>
        <authorList>
            <person name="Fedorova T.V."/>
            <person name="Glazunova O.A."/>
            <person name="Landesman E.O."/>
            <person name="Moiseenko K.V."/>
            <person name="Psurtseva N.V."/>
            <person name="Savinova O.S."/>
            <person name="Shakhova N.V."/>
            <person name="Tyazhelova T.V."/>
            <person name="Vasina D.V."/>
        </authorList>
    </citation>
    <scope>NUCLEOTIDE SEQUENCE [LARGE SCALE GENOMIC DNA]</scope>
    <source>
        <strain evidence="3 4">LE-BIN_3174</strain>
    </source>
</reference>
<dbReference type="Proteomes" id="UP000292702">
    <property type="component" value="Unassembled WGS sequence"/>
</dbReference>
<dbReference type="Pfam" id="PF01433">
    <property type="entry name" value="Peptidase_M1"/>
    <property type="match status" value="1"/>
</dbReference>
<keyword evidence="4" id="KW-1185">Reference proteome</keyword>
<keyword evidence="3" id="KW-0378">Hydrolase</keyword>
<dbReference type="GO" id="GO:0006508">
    <property type="term" value="P:proteolysis"/>
    <property type="evidence" value="ECO:0007669"/>
    <property type="project" value="TreeGrafter"/>
</dbReference>
<dbReference type="GO" id="GO:0005737">
    <property type="term" value="C:cytoplasm"/>
    <property type="evidence" value="ECO:0007669"/>
    <property type="project" value="TreeGrafter"/>
</dbReference>
<dbReference type="InterPro" id="IPR014782">
    <property type="entry name" value="Peptidase_M1_dom"/>
</dbReference>
<dbReference type="GO" id="GO:0070006">
    <property type="term" value="F:metalloaminopeptidase activity"/>
    <property type="evidence" value="ECO:0007669"/>
    <property type="project" value="TreeGrafter"/>
</dbReference>